<dbReference type="GO" id="GO:0005783">
    <property type="term" value="C:endoplasmic reticulum"/>
    <property type="evidence" value="ECO:0007669"/>
    <property type="project" value="InterPro"/>
</dbReference>
<name>A0A9N8Z8L0_9GLOM</name>
<sequence length="521" mass="58959">GIPKRNNGIINIKNEDDHCFEYCNLAELFPAQHNRERVSWYTPHLGEPAQHYCLIQGRDGLGKLAGYTTKHCRKLYVCDYCVSHRTHDPKIDAQHMEDCEGINTPVQRTEMPKEDSETLSELKEKNQGSKTTAIQEHKVISFNYIIKRSDGKTKAPVKIRGDDPAGDFIKAMEEENKQCQDFLAGGHVIRKSATELIRMLQSGIIAEEIAEDYINHISIFQTWKLAKIKLASSKEYEKLIQLKHYLKGLHLAHRKDALGEYEVYQPTRYASEDSDSEFEEEASTEYEPPIIHFISSKQESKLQVRVMMIGACGGGNVFLASVKGKKLLGTILLPEIDLKGNTFSQEALTPIPDKNCFFYTLESDPSVIVVPCNYDVNDDRCFVWTKSLFQHVEAECVIILDVFTASSFITSNRLDEQTARYPPFVRLLQTSAANKTVDAPSYEAPNLARNLTAAILNHCEIRNTPAYALFSIQDSRHGKTITTYDTLEAYKSVLSLLLPGTKLLTDVDRLHESKRASPLYL</sequence>
<dbReference type="Pfam" id="PF16094">
    <property type="entry name" value="PAC1"/>
    <property type="match status" value="1"/>
</dbReference>
<keyword evidence="3" id="KW-0143">Chaperone</keyword>
<comment type="caution">
    <text evidence="5">The sequence shown here is derived from an EMBL/GenBank/DDBJ whole genome shotgun (WGS) entry which is preliminary data.</text>
</comment>
<dbReference type="GO" id="GO:0080129">
    <property type="term" value="P:proteasome core complex assembly"/>
    <property type="evidence" value="ECO:0007669"/>
    <property type="project" value="TreeGrafter"/>
</dbReference>
<dbReference type="PANTHER" id="PTHR15069">
    <property type="entry name" value="PROTEASOME ASSEMBLY CHAPERONE 1"/>
    <property type="match status" value="1"/>
</dbReference>
<evidence type="ECO:0000256" key="2">
    <source>
        <dbReference type="ARBA" id="ARBA00019180"/>
    </source>
</evidence>
<evidence type="ECO:0000256" key="3">
    <source>
        <dbReference type="ARBA" id="ARBA00023186"/>
    </source>
</evidence>
<feature type="region of interest" description="Disordered" evidence="4">
    <location>
        <begin position="108"/>
        <end position="130"/>
    </location>
</feature>
<protein>
    <recommendedName>
        <fullName evidence="2">Proteasome assembly chaperone 1</fullName>
    </recommendedName>
</protein>
<keyword evidence="6" id="KW-1185">Reference proteome</keyword>
<dbReference type="AlphaFoldDB" id="A0A9N8Z8L0"/>
<evidence type="ECO:0000313" key="5">
    <source>
        <dbReference type="EMBL" id="CAG8480830.1"/>
    </source>
</evidence>
<evidence type="ECO:0000256" key="1">
    <source>
        <dbReference type="ARBA" id="ARBA00005261"/>
    </source>
</evidence>
<accession>A0A9N8Z8L0</accession>
<proteinExistence type="inferred from homology"/>
<reference evidence="5" key="1">
    <citation type="submission" date="2021-06" db="EMBL/GenBank/DDBJ databases">
        <authorList>
            <person name="Kallberg Y."/>
            <person name="Tangrot J."/>
            <person name="Rosling A."/>
        </authorList>
    </citation>
    <scope>NUCLEOTIDE SEQUENCE</scope>
    <source>
        <strain evidence="5">IA702</strain>
    </source>
</reference>
<evidence type="ECO:0000256" key="4">
    <source>
        <dbReference type="SAM" id="MobiDB-lite"/>
    </source>
</evidence>
<evidence type="ECO:0000313" key="6">
    <source>
        <dbReference type="Proteomes" id="UP000789572"/>
    </source>
</evidence>
<feature type="compositionally biased region" description="Basic and acidic residues" evidence="4">
    <location>
        <begin position="110"/>
        <end position="127"/>
    </location>
</feature>
<feature type="non-terminal residue" evidence="5">
    <location>
        <position position="521"/>
    </location>
</feature>
<dbReference type="InterPro" id="IPR016565">
    <property type="entry name" value="Proteasome_assmbl_chp_1"/>
</dbReference>
<dbReference type="EMBL" id="CAJVPJ010000117">
    <property type="protein sequence ID" value="CAG8480830.1"/>
    <property type="molecule type" value="Genomic_DNA"/>
</dbReference>
<gene>
    <name evidence="5" type="ORF">POCULU_LOCUS1537</name>
</gene>
<comment type="similarity">
    <text evidence="1">Belongs to the PSMG1 family.</text>
</comment>
<dbReference type="Proteomes" id="UP000789572">
    <property type="component" value="Unassembled WGS sequence"/>
</dbReference>
<dbReference type="GO" id="GO:0070628">
    <property type="term" value="F:proteasome binding"/>
    <property type="evidence" value="ECO:0007669"/>
    <property type="project" value="TreeGrafter"/>
</dbReference>
<dbReference type="PANTHER" id="PTHR15069:SF1">
    <property type="entry name" value="PROTEASOME ASSEMBLY CHAPERONE 1"/>
    <property type="match status" value="1"/>
</dbReference>
<dbReference type="OrthoDB" id="17536at2759"/>
<organism evidence="5 6">
    <name type="scientific">Paraglomus occultum</name>
    <dbReference type="NCBI Taxonomy" id="144539"/>
    <lineage>
        <taxon>Eukaryota</taxon>
        <taxon>Fungi</taxon>
        <taxon>Fungi incertae sedis</taxon>
        <taxon>Mucoromycota</taxon>
        <taxon>Glomeromycotina</taxon>
        <taxon>Glomeromycetes</taxon>
        <taxon>Paraglomerales</taxon>
        <taxon>Paraglomeraceae</taxon>
        <taxon>Paraglomus</taxon>
    </lineage>
</organism>